<accession>A0ACC3MNY9</accession>
<organism evidence="1 2">
    <name type="scientific">Vermiconidia calcicola</name>
    <dbReference type="NCBI Taxonomy" id="1690605"/>
    <lineage>
        <taxon>Eukaryota</taxon>
        <taxon>Fungi</taxon>
        <taxon>Dikarya</taxon>
        <taxon>Ascomycota</taxon>
        <taxon>Pezizomycotina</taxon>
        <taxon>Dothideomycetes</taxon>
        <taxon>Dothideomycetidae</taxon>
        <taxon>Mycosphaerellales</taxon>
        <taxon>Extremaceae</taxon>
        <taxon>Vermiconidia</taxon>
    </lineage>
</organism>
<dbReference type="EMBL" id="JAUTXU010000212">
    <property type="protein sequence ID" value="KAK3698286.1"/>
    <property type="molecule type" value="Genomic_DNA"/>
</dbReference>
<evidence type="ECO:0000313" key="1">
    <source>
        <dbReference type="EMBL" id="KAK3698286.1"/>
    </source>
</evidence>
<dbReference type="Proteomes" id="UP001281147">
    <property type="component" value="Unassembled WGS sequence"/>
</dbReference>
<evidence type="ECO:0000313" key="2">
    <source>
        <dbReference type="Proteomes" id="UP001281147"/>
    </source>
</evidence>
<keyword evidence="2" id="KW-1185">Reference proteome</keyword>
<comment type="caution">
    <text evidence="1">The sequence shown here is derived from an EMBL/GenBank/DDBJ whole genome shotgun (WGS) entry which is preliminary data.</text>
</comment>
<sequence length="278" mass="31537">MTQRLLSNLPRLQHNAPLDTFALDRVRKIDLSTVDEERARQLEAKRAHWWKNRDRNFAGRRDSRHETRDLALAGDEDAQRKVDRDNACTAALYHRARNAAAPEGDPEAIAKAQRPKELGKLNKRRQRAKKRAAAAELEDGSERENTEDRVEKWHQGSSCLRSRPVVSTQSSSEGSEGERPTKRRRLRKRAMSERVVVANEETLSNQPHLGSGTSSFTPSASAPEPPVIDLCDTDGNGTVAKKELENRSETKIKLQMRMLALERQEVALQLELLEPEKR</sequence>
<proteinExistence type="predicted"/>
<name>A0ACC3MNY9_9PEZI</name>
<protein>
    <submittedName>
        <fullName evidence="1">Uncharacterized protein</fullName>
    </submittedName>
</protein>
<gene>
    <name evidence="1" type="ORF">LTR37_016994</name>
</gene>
<reference evidence="1" key="1">
    <citation type="submission" date="2023-07" db="EMBL/GenBank/DDBJ databases">
        <title>Black Yeasts Isolated from many extreme environments.</title>
        <authorList>
            <person name="Coleine C."/>
            <person name="Stajich J.E."/>
            <person name="Selbmann L."/>
        </authorList>
    </citation>
    <scope>NUCLEOTIDE SEQUENCE</scope>
    <source>
        <strain evidence="1">CCFEE 5714</strain>
    </source>
</reference>